<proteinExistence type="predicted"/>
<dbReference type="PANTHER" id="PTHR38123:SF1">
    <property type="entry name" value="HYDROPHOBIC SURFACE BINDING PROTEIN"/>
    <property type="match status" value="1"/>
</dbReference>
<dbReference type="EMBL" id="CP042189">
    <property type="protein sequence ID" value="QDS71055.1"/>
    <property type="molecule type" value="Genomic_DNA"/>
</dbReference>
<accession>A0A517L5Z1</accession>
<sequence length="170" mass="18481">MSGDTKKIFKNLDDLERKVTKSNKIAQKGEKMGYGDAIKLGRKSNSITSTINKSVKDYEGVTPGDADAKKILEQMTKIVDLTEQQLNALVANKPRFDTLKVGGLVKKNMGKTSEASVALEKTMLERTPADLKPEAEKLSARREAAFKKAIATFANAEGGEDQADGEDDSD</sequence>
<dbReference type="OrthoDB" id="4841197at2759"/>
<protein>
    <submittedName>
        <fullName evidence="1">Uncharacterized protein</fullName>
    </submittedName>
</protein>
<gene>
    <name evidence="1" type="ORF">FKW77_008642</name>
</gene>
<dbReference type="Gene3D" id="1.20.1280.140">
    <property type="match status" value="1"/>
</dbReference>
<dbReference type="Pfam" id="PF12296">
    <property type="entry name" value="HsbA"/>
    <property type="match status" value="1"/>
</dbReference>
<name>A0A517L5Z1_9PEZI</name>
<dbReference type="GO" id="GO:0005576">
    <property type="term" value="C:extracellular region"/>
    <property type="evidence" value="ECO:0007669"/>
    <property type="project" value="TreeGrafter"/>
</dbReference>
<dbReference type="InterPro" id="IPR021054">
    <property type="entry name" value="Cell_wall_mannoprotein_1"/>
</dbReference>
<dbReference type="STRING" id="50376.A0A517L5Z1"/>
<dbReference type="PANTHER" id="PTHR38123">
    <property type="entry name" value="CELL WALL SERINE-THREONINE-RICH GALACTOMANNOPROTEIN MP1 (AFU_ORTHOLOGUE AFUA_4G03240)"/>
    <property type="match status" value="1"/>
</dbReference>
<organism evidence="1 2">
    <name type="scientific">Venturia effusa</name>
    <dbReference type="NCBI Taxonomy" id="50376"/>
    <lineage>
        <taxon>Eukaryota</taxon>
        <taxon>Fungi</taxon>
        <taxon>Dikarya</taxon>
        <taxon>Ascomycota</taxon>
        <taxon>Pezizomycotina</taxon>
        <taxon>Dothideomycetes</taxon>
        <taxon>Pleosporomycetidae</taxon>
        <taxon>Venturiales</taxon>
        <taxon>Venturiaceae</taxon>
        <taxon>Venturia</taxon>
    </lineage>
</organism>
<reference evidence="1 2" key="1">
    <citation type="submission" date="2019-07" db="EMBL/GenBank/DDBJ databases">
        <title>Finished genome of Venturia effusa.</title>
        <authorList>
            <person name="Young C.A."/>
            <person name="Cox M.P."/>
            <person name="Ganley A.R.D."/>
            <person name="David W.J."/>
        </authorList>
    </citation>
    <scope>NUCLEOTIDE SEQUENCE [LARGE SCALE GENOMIC DNA]</scope>
    <source>
        <strain evidence="2">albino</strain>
    </source>
</reference>
<dbReference type="Proteomes" id="UP000316270">
    <property type="component" value="Chromosome 5"/>
</dbReference>
<evidence type="ECO:0000313" key="2">
    <source>
        <dbReference type="Proteomes" id="UP000316270"/>
    </source>
</evidence>
<keyword evidence="2" id="KW-1185">Reference proteome</keyword>
<dbReference type="AlphaFoldDB" id="A0A517L5Z1"/>
<evidence type="ECO:0000313" key="1">
    <source>
        <dbReference type="EMBL" id="QDS71055.1"/>
    </source>
</evidence>